<accession>A0A812KX03</accession>
<evidence type="ECO:0000313" key="2">
    <source>
        <dbReference type="EMBL" id="CAE7236141.1"/>
    </source>
</evidence>
<dbReference type="Proteomes" id="UP000604046">
    <property type="component" value="Unassembled WGS sequence"/>
</dbReference>
<dbReference type="EMBL" id="CAJNDS010000824">
    <property type="protein sequence ID" value="CAE7236141.1"/>
    <property type="molecule type" value="Genomic_DNA"/>
</dbReference>
<evidence type="ECO:0000313" key="3">
    <source>
        <dbReference type="Proteomes" id="UP000604046"/>
    </source>
</evidence>
<dbReference type="InterPro" id="IPR029058">
    <property type="entry name" value="AB_hydrolase_fold"/>
</dbReference>
<dbReference type="OrthoDB" id="445469at2759"/>
<organism evidence="2 3">
    <name type="scientific">Symbiodinium natans</name>
    <dbReference type="NCBI Taxonomy" id="878477"/>
    <lineage>
        <taxon>Eukaryota</taxon>
        <taxon>Sar</taxon>
        <taxon>Alveolata</taxon>
        <taxon>Dinophyceae</taxon>
        <taxon>Suessiales</taxon>
        <taxon>Symbiodiniaceae</taxon>
        <taxon>Symbiodinium</taxon>
    </lineage>
</organism>
<protein>
    <submittedName>
        <fullName evidence="2">YiaY protein</fullName>
    </submittedName>
</protein>
<comment type="caution">
    <text evidence="2">The sequence shown here is derived from an EMBL/GenBank/DDBJ whole genome shotgun (WGS) entry which is preliminary data.</text>
</comment>
<dbReference type="CDD" id="cd00519">
    <property type="entry name" value="Lipase_3"/>
    <property type="match status" value="1"/>
</dbReference>
<proteinExistence type="predicted"/>
<dbReference type="GO" id="GO:0006629">
    <property type="term" value="P:lipid metabolic process"/>
    <property type="evidence" value="ECO:0007669"/>
    <property type="project" value="InterPro"/>
</dbReference>
<dbReference type="InterPro" id="IPR016024">
    <property type="entry name" value="ARM-type_fold"/>
</dbReference>
<feature type="domain" description="Fungal lipase-type" evidence="1">
    <location>
        <begin position="1044"/>
        <end position="1184"/>
    </location>
</feature>
<dbReference type="InterPro" id="IPR002921">
    <property type="entry name" value="Fungal_lipase-type"/>
</dbReference>
<dbReference type="Pfam" id="PF01764">
    <property type="entry name" value="Lipase_3"/>
    <property type="match status" value="1"/>
</dbReference>
<dbReference type="Gene3D" id="1.25.40.20">
    <property type="entry name" value="Ankyrin repeat-containing domain"/>
    <property type="match status" value="1"/>
</dbReference>
<dbReference type="SUPFAM" id="SSF48403">
    <property type="entry name" value="Ankyrin repeat"/>
    <property type="match status" value="1"/>
</dbReference>
<reference evidence="2" key="1">
    <citation type="submission" date="2021-02" db="EMBL/GenBank/DDBJ databases">
        <authorList>
            <person name="Dougan E. K."/>
            <person name="Rhodes N."/>
            <person name="Thang M."/>
            <person name="Chan C."/>
        </authorList>
    </citation>
    <scope>NUCLEOTIDE SEQUENCE</scope>
</reference>
<dbReference type="PANTHER" id="PTHR45856:SF24">
    <property type="entry name" value="FUNGAL LIPASE-LIKE DOMAIN-CONTAINING PROTEIN"/>
    <property type="match status" value="1"/>
</dbReference>
<evidence type="ECO:0000259" key="1">
    <source>
        <dbReference type="Pfam" id="PF01764"/>
    </source>
</evidence>
<name>A0A812KX03_9DINO</name>
<gene>
    <name evidence="2" type="primary">yiaY</name>
    <name evidence="2" type="ORF">SNAT2548_LOCUS10147</name>
</gene>
<dbReference type="Gene3D" id="3.40.50.1820">
    <property type="entry name" value="alpha/beta hydrolase"/>
    <property type="match status" value="1"/>
</dbReference>
<dbReference type="SUPFAM" id="SSF53474">
    <property type="entry name" value="alpha/beta-Hydrolases"/>
    <property type="match status" value="1"/>
</dbReference>
<dbReference type="SUPFAM" id="SSF48371">
    <property type="entry name" value="ARM repeat"/>
    <property type="match status" value="1"/>
</dbReference>
<keyword evidence="3" id="KW-1185">Reference proteome</keyword>
<sequence>MDLDFEACLRLFKAWLHLFAAWLRLFVAWLRPPSQVDDIVQFLEHPGVTARIGALCLLMRWHVPERLDWAKVIPRLADPNWIVRCKAGRLLAEEMPSEVIPECWAAMLNSMMKHEDPRARFSPQELLEKRLSTNVLAAHFGKIVPSLLTEPKLQSWSFDFLRSRMSAEQLDEPARKRTFEFIEEQMPGVLSAKHVQKMVVLLAISDREAKRCAPTPLRDPMHEVRSWALSLLRERMLSELLAESSDLMADLWQKLLPCLTTDDSEVSNSARKLVTAKLSKGVLAMHFGMIVPRLLTDPKLQSWSFDLLRGKMSADHLVEHVDVVISHLTSQDEPARKRTFEFIEEQMPGVRSWALSLLRERMLSELLAESSDLMADLWQKLLPCLTTDDSEVSNSARKLVTAKLSKGVLAMHFGMIVPRLLTDPKLQSWSFDLLRGKMSADHLVEHVDVVISHLTSQDEPARKRTFEFIEEQMPGVLSAKHVQKIVDLLNTSGFEATKWALTLLTQRMPSELLADHLQKIAPFLHDDRLASVAAVLFVKKGSSLSRAQLAEHSERLAVLLLKSCSAKLEDTLRKIVGILRPGQHHSETAKLLSKLPVSCIIEVCREQVSEWRDEFGNTWLHLAARAGHLEACQALVDMAGLALHAQNRAGEEPLALAATRELDRFLRSKMHFQQTRFGHGNAYDEMENDKRPITEVVWYTVPLPGMAGHLGGLHSFLVITVSGGEANQAATKRYVLEKAGSAGREAHQKHGVFVGNQDLGANLTGVPGLRTHKKLRLANTSKLKEGLQMEQLHEEAHGTGPYDLASSNCHHAAQRVFNRCCTREEDREASPPNQWLAKLAAPLGLGGLFNSTCSTSEGSGSEVASSESEVASSGCRLVEQPSDFTSPVDLHSDAFAKNAAALSCAVYEEDAASVLTPTDGGAVVIHNKLGRAVVVYEPAAGSKRRVETDARIIIGMQEEKVTVDVYAVAWVPGLYPHRRLAQNQPVWRGHAYDLTMDFRNNVELQEVVQPAQLDEVDVLHVTRKANSKSPVQWLLARSGTALYLCFRGTDDVQDAAIDLSAVPDCFRFKEHGLGVHGGIAHVLEQEGENVDHVVKEVFKVLNQHRRSGDQLVLCGHSLGGGYAQVMAVHLLSLNVDVSAVRTFGAPHVLVPQAGTAQTMWHKLHAITQHWVHDWDPVPRLPLCQTWLVDVLPRLKKEVVKGVRVGIAQKYIENLQRNCNASSAQMLNQYDVVGQVVLVSMASGSAHVASEGAAPLKELLSEKPPEAAMTLSQIPAYHSMPDYLDLARRLTK</sequence>
<dbReference type="InterPro" id="IPR051218">
    <property type="entry name" value="Sec_MonoDiacylglyc_Lipase"/>
</dbReference>
<dbReference type="InterPro" id="IPR036770">
    <property type="entry name" value="Ankyrin_rpt-contain_sf"/>
</dbReference>
<dbReference type="PANTHER" id="PTHR45856">
    <property type="entry name" value="ALPHA/BETA-HYDROLASES SUPERFAMILY PROTEIN"/>
    <property type="match status" value="1"/>
</dbReference>